<accession>A0A9D1LG21</accession>
<keyword evidence="1" id="KW-0472">Membrane</keyword>
<reference evidence="2" key="1">
    <citation type="submission" date="2020-10" db="EMBL/GenBank/DDBJ databases">
        <authorList>
            <person name="Gilroy R."/>
        </authorList>
    </citation>
    <scope>NUCLEOTIDE SEQUENCE</scope>
    <source>
        <strain evidence="2">17073</strain>
    </source>
</reference>
<sequence>MKKATVHIYKAFRSIVVTALLLFVLFYSALYVALSVPAVQNRIRHIGETELSKLFGTKVSIGNIQLDPLNEAVVTDVLIPDTVGNPMIRIDKIGAGISIYDLVFNGRFTFNHAEIIGLDAQIKKATPDAPMNIQFLIDALKPDKPQKQPTKFDIRMNAVIIRKGHVTFDILSMPRKGKDIFDKNHITISQINGDIRIPVIQNDSYTIDVRRFSFRERSGFSIENIAMFAHIGKQSIDIKNFKIQMAGSSIEPADMHISFNNLKTLPAELAGIPLNFKLKNSKLTLSDFKAFVPAMEQLDTPLFLSCDIEADSITAIDIKNITIHSDDLDINLSGAIDNLNNADSITARFSPIRLSASAVNLAKQLGAAGVIPSKTVSLITKLRHINLDGTLNYANKKAQFDGSVTTQFGTLKTDGTASLAKTHKYFSGRLSSKRLKIGELTGKENLLGNIAFDIETRMAFNGNKPTGYVSGKIQSLDLKGYRYENINADLAIRPDTYEGVVTLHDSNADIEISGLAMLKGTESEFDIQTDIQNVNLYNLHLSDKYPEHRLNTNINAIFTGNDIDNIEGDILVSNTRFTDNMGEGIKIEHFDITSRPKAEGGKYMTLNSDFVNGYIDGDVNFSNMLPEIREIAAIALPSLQNDTTINVKTHSASTETSKTAHNNFSYYFKLAENDELTEFFNLPFTIVHPITIAGEIDAPEKRMSFGLDAPYFMQGKRILEKTNIAMNADGHTESLSINAASQIDNKNGNIMLLFNGTASADRADTDIE</sequence>
<keyword evidence="1" id="KW-0812">Transmembrane</keyword>
<evidence type="ECO:0000256" key="1">
    <source>
        <dbReference type="SAM" id="Phobius"/>
    </source>
</evidence>
<feature type="non-terminal residue" evidence="2">
    <location>
        <position position="768"/>
    </location>
</feature>
<proteinExistence type="predicted"/>
<evidence type="ECO:0000313" key="3">
    <source>
        <dbReference type="Proteomes" id="UP000824076"/>
    </source>
</evidence>
<dbReference type="EMBL" id="DVMS01000052">
    <property type="protein sequence ID" value="HIU38424.1"/>
    <property type="molecule type" value="Genomic_DNA"/>
</dbReference>
<evidence type="ECO:0008006" key="4">
    <source>
        <dbReference type="Google" id="ProtNLM"/>
    </source>
</evidence>
<dbReference type="AlphaFoldDB" id="A0A9D1LG21"/>
<keyword evidence="1" id="KW-1133">Transmembrane helix</keyword>
<dbReference type="Proteomes" id="UP000824076">
    <property type="component" value="Unassembled WGS sequence"/>
</dbReference>
<name>A0A9D1LG21_9BACT</name>
<gene>
    <name evidence="2" type="ORF">IAD18_02010</name>
</gene>
<comment type="caution">
    <text evidence="2">The sequence shown here is derived from an EMBL/GenBank/DDBJ whole genome shotgun (WGS) entry which is preliminary data.</text>
</comment>
<evidence type="ECO:0000313" key="2">
    <source>
        <dbReference type="EMBL" id="HIU38424.1"/>
    </source>
</evidence>
<protein>
    <recommendedName>
        <fullName evidence="4">AsmA domain-containing protein</fullName>
    </recommendedName>
</protein>
<organism evidence="2 3">
    <name type="scientific">Candidatus Limisoma intestinavium</name>
    <dbReference type="NCBI Taxonomy" id="2840856"/>
    <lineage>
        <taxon>Bacteria</taxon>
        <taxon>Pseudomonadati</taxon>
        <taxon>Bacteroidota</taxon>
        <taxon>Bacteroidia</taxon>
        <taxon>Bacteroidales</taxon>
        <taxon>Candidatus Limisoma</taxon>
    </lineage>
</organism>
<feature type="transmembrane region" description="Helical" evidence="1">
    <location>
        <begin position="12"/>
        <end position="34"/>
    </location>
</feature>
<reference evidence="2" key="2">
    <citation type="journal article" date="2021" name="PeerJ">
        <title>Extensive microbial diversity within the chicken gut microbiome revealed by metagenomics and culture.</title>
        <authorList>
            <person name="Gilroy R."/>
            <person name="Ravi A."/>
            <person name="Getino M."/>
            <person name="Pursley I."/>
            <person name="Horton D.L."/>
            <person name="Alikhan N.F."/>
            <person name="Baker D."/>
            <person name="Gharbi K."/>
            <person name="Hall N."/>
            <person name="Watson M."/>
            <person name="Adriaenssens E.M."/>
            <person name="Foster-Nyarko E."/>
            <person name="Jarju S."/>
            <person name="Secka A."/>
            <person name="Antonio M."/>
            <person name="Oren A."/>
            <person name="Chaudhuri R.R."/>
            <person name="La Ragione R."/>
            <person name="Hildebrand F."/>
            <person name="Pallen M.J."/>
        </authorList>
    </citation>
    <scope>NUCLEOTIDE SEQUENCE</scope>
    <source>
        <strain evidence="2">17073</strain>
    </source>
</reference>